<accession>A0ABP0KMT9</accession>
<evidence type="ECO:0000256" key="8">
    <source>
        <dbReference type="ARBA" id="ARBA00022801"/>
    </source>
</evidence>
<keyword evidence="8" id="KW-0378">Hydrolase</keyword>
<dbReference type="CDD" id="cd00519">
    <property type="entry name" value="Lipase_3"/>
    <property type="match status" value="1"/>
</dbReference>
<keyword evidence="21" id="KW-1185">Reference proteome</keyword>
<dbReference type="SUPFAM" id="SSF53474">
    <property type="entry name" value="alpha/beta-Hydrolases"/>
    <property type="match status" value="1"/>
</dbReference>
<evidence type="ECO:0000256" key="18">
    <source>
        <dbReference type="SAM" id="MobiDB-lite"/>
    </source>
</evidence>
<name>A0ABP0KMT9_9DINO</name>
<evidence type="ECO:0000256" key="1">
    <source>
        <dbReference type="ARBA" id="ARBA00001913"/>
    </source>
</evidence>
<proteinExistence type="predicted"/>
<keyword evidence="6" id="KW-0479">Metal-binding</keyword>
<dbReference type="InterPro" id="IPR017455">
    <property type="entry name" value="Znf_FYVE-rel"/>
</dbReference>
<keyword evidence="14" id="KW-0472">Membrane</keyword>
<keyword evidence="11" id="KW-0442">Lipid degradation</keyword>
<organism evidence="20 21">
    <name type="scientific">Durusdinium trenchii</name>
    <dbReference type="NCBI Taxonomy" id="1381693"/>
    <lineage>
        <taxon>Eukaryota</taxon>
        <taxon>Sar</taxon>
        <taxon>Alveolata</taxon>
        <taxon>Dinophyceae</taxon>
        <taxon>Suessiales</taxon>
        <taxon>Symbiodiniaceae</taxon>
        <taxon>Durusdinium</taxon>
    </lineage>
</organism>
<dbReference type="SMART" id="SM00064">
    <property type="entry name" value="FYVE"/>
    <property type="match status" value="1"/>
</dbReference>
<evidence type="ECO:0000256" key="14">
    <source>
        <dbReference type="ARBA" id="ARBA00023136"/>
    </source>
</evidence>
<dbReference type="InterPro" id="IPR011011">
    <property type="entry name" value="Znf_FYVE_PHD"/>
</dbReference>
<dbReference type="SUPFAM" id="SSF57903">
    <property type="entry name" value="FYVE/PHD zinc finger"/>
    <property type="match status" value="1"/>
</dbReference>
<evidence type="ECO:0000256" key="13">
    <source>
        <dbReference type="ARBA" id="ARBA00023098"/>
    </source>
</evidence>
<dbReference type="InterPro" id="IPR029058">
    <property type="entry name" value="AB_hydrolase_fold"/>
</dbReference>
<evidence type="ECO:0000256" key="5">
    <source>
        <dbReference type="ARBA" id="ARBA00022692"/>
    </source>
</evidence>
<dbReference type="InterPro" id="IPR000306">
    <property type="entry name" value="Znf_FYVE"/>
</dbReference>
<keyword evidence="7 17" id="KW-0863">Zinc-finger</keyword>
<evidence type="ECO:0000313" key="21">
    <source>
        <dbReference type="Proteomes" id="UP001642484"/>
    </source>
</evidence>
<evidence type="ECO:0000313" key="20">
    <source>
        <dbReference type="EMBL" id="CAK9028155.1"/>
    </source>
</evidence>
<evidence type="ECO:0000259" key="19">
    <source>
        <dbReference type="PROSITE" id="PS50178"/>
    </source>
</evidence>
<dbReference type="InterPro" id="IPR013083">
    <property type="entry name" value="Znf_RING/FYVE/PHD"/>
</dbReference>
<keyword evidence="5" id="KW-0812">Transmembrane</keyword>
<comment type="cofactor">
    <cofactor evidence="1">
        <name>Ca(2+)</name>
        <dbReference type="ChEBI" id="CHEBI:29108"/>
    </cofactor>
</comment>
<dbReference type="Gene3D" id="3.30.40.10">
    <property type="entry name" value="Zinc/RING finger domain, C3HC4 (zinc finger)"/>
    <property type="match status" value="1"/>
</dbReference>
<dbReference type="EMBL" id="CAXAMN010009258">
    <property type="protein sequence ID" value="CAK9028155.1"/>
    <property type="molecule type" value="Genomic_DNA"/>
</dbReference>
<dbReference type="EC" id="3.1.1.116" evidence="16"/>
<evidence type="ECO:0000256" key="7">
    <source>
        <dbReference type="ARBA" id="ARBA00022771"/>
    </source>
</evidence>
<feature type="domain" description="FYVE-type" evidence="19">
    <location>
        <begin position="647"/>
        <end position="717"/>
    </location>
</feature>
<keyword evidence="3" id="KW-1003">Cell membrane</keyword>
<evidence type="ECO:0000256" key="6">
    <source>
        <dbReference type="ARBA" id="ARBA00022723"/>
    </source>
</evidence>
<dbReference type="InterPro" id="IPR052214">
    <property type="entry name" value="DAG_Lipase-Related"/>
</dbReference>
<evidence type="ECO:0000256" key="10">
    <source>
        <dbReference type="ARBA" id="ARBA00022837"/>
    </source>
</evidence>
<dbReference type="PROSITE" id="PS50178">
    <property type="entry name" value="ZF_FYVE"/>
    <property type="match status" value="1"/>
</dbReference>
<feature type="compositionally biased region" description="Acidic residues" evidence="18">
    <location>
        <begin position="553"/>
        <end position="574"/>
    </location>
</feature>
<reference evidence="20 21" key="1">
    <citation type="submission" date="2024-02" db="EMBL/GenBank/DDBJ databases">
        <authorList>
            <person name="Chen Y."/>
            <person name="Shah S."/>
            <person name="Dougan E. K."/>
            <person name="Thang M."/>
            <person name="Chan C."/>
        </authorList>
    </citation>
    <scope>NUCLEOTIDE SEQUENCE [LARGE SCALE GENOMIC DNA]</scope>
</reference>
<sequence>MLSGAMAAMDQARTGATAALERHVERAKAAATDAVEHARGSVVSLSTVGPVPCAVCGQSTKSGDGGACGDVGDMAVKDPKDDRKRCYSCLSAAERDQVVVTVKEEHLTLDSFFAGEPPPVHVDPEETVLEKAHRLGSLALGGAVDLMGWIPVVGSVTKGTIKVLHKVVKFGPLALYSAELVETLQLLVVMANRTGVAKAAEEEIQEGTKASSGRALEVSEMSVGFYYLLLEHRNRAALDPDGVLREHGQCPKVEASVLDELVDCLPLATPVAYAASAAEAQRQLRLLGNWELVLREPQGPGGQPAFVVAVDRRAKRVAVLVPGTQSPGDCVTDLKALPVRVVADGSSVGWVHRGMMRQACAIVRIVGSALERFEKDGYEVLFIGHSLGAGVSAIAGAICRLGIEGVKLKKVRSLCYATPAVGNGSFGKFCEGHAVTVINCEDIVPRLSIETARKLREELSSRREAVRLFVAEDIEALKDINNITEKKTRSKSASLTAAEVQQGEEAAKELAELGIPAPQPGTSAKVAVEESMEAKAKKVRKQKGFLCCTTAQEDSEPEAEEEIDDLLEPDDTDPADIRLVPPGRLLHLARHSGARRAWWIRRNHPVLHRIQVHHGIGQDHSGDSYREGLQEALLAANGIVPQPWAPVDQAAVCACCSTDFVWSTVLRSEPHRLAARCRCHACGAVVCDGCSQRKQALPKVGILREVRVCDRCFLKPSALR</sequence>
<evidence type="ECO:0000256" key="3">
    <source>
        <dbReference type="ARBA" id="ARBA00022475"/>
    </source>
</evidence>
<evidence type="ECO:0000256" key="2">
    <source>
        <dbReference type="ARBA" id="ARBA00004651"/>
    </source>
</evidence>
<evidence type="ECO:0000256" key="12">
    <source>
        <dbReference type="ARBA" id="ARBA00022989"/>
    </source>
</evidence>
<evidence type="ECO:0000256" key="16">
    <source>
        <dbReference type="ARBA" id="ARBA00026104"/>
    </source>
</evidence>
<dbReference type="PANTHER" id="PTHR45792:SF8">
    <property type="entry name" value="DIACYLGLYCEROL LIPASE-ALPHA"/>
    <property type="match status" value="1"/>
</dbReference>
<evidence type="ECO:0000256" key="11">
    <source>
        <dbReference type="ARBA" id="ARBA00022963"/>
    </source>
</evidence>
<evidence type="ECO:0000256" key="17">
    <source>
        <dbReference type="PROSITE-ProRule" id="PRU00091"/>
    </source>
</evidence>
<comment type="caution">
    <text evidence="20">The sequence shown here is derived from an EMBL/GenBank/DDBJ whole genome shotgun (WGS) entry which is preliminary data.</text>
</comment>
<keyword evidence="9" id="KW-0862">Zinc</keyword>
<keyword evidence="12" id="KW-1133">Transmembrane helix</keyword>
<keyword evidence="4" id="KW-0597">Phosphoprotein</keyword>
<protein>
    <recommendedName>
        <fullName evidence="16">sn-1-specific diacylglycerol lipase</fullName>
        <ecNumber evidence="16">3.1.1.116</ecNumber>
    </recommendedName>
</protein>
<dbReference type="PANTHER" id="PTHR45792">
    <property type="entry name" value="DIACYLGLYCEROL LIPASE HOMOLOG-RELATED"/>
    <property type="match status" value="1"/>
</dbReference>
<dbReference type="Gene3D" id="3.40.50.1820">
    <property type="entry name" value="alpha/beta hydrolase"/>
    <property type="match status" value="1"/>
</dbReference>
<comment type="catalytic activity">
    <reaction evidence="15">
        <text>a 1,2-diacyl-sn-glycerol + H2O = a 2-acylglycerol + a fatty acid + H(+)</text>
        <dbReference type="Rhea" id="RHEA:33275"/>
        <dbReference type="ChEBI" id="CHEBI:15377"/>
        <dbReference type="ChEBI" id="CHEBI:15378"/>
        <dbReference type="ChEBI" id="CHEBI:17389"/>
        <dbReference type="ChEBI" id="CHEBI:17815"/>
        <dbReference type="ChEBI" id="CHEBI:28868"/>
        <dbReference type="EC" id="3.1.1.116"/>
    </reaction>
    <physiologicalReaction direction="left-to-right" evidence="15">
        <dbReference type="Rhea" id="RHEA:33276"/>
    </physiologicalReaction>
</comment>
<dbReference type="Proteomes" id="UP001642484">
    <property type="component" value="Unassembled WGS sequence"/>
</dbReference>
<dbReference type="InterPro" id="IPR002921">
    <property type="entry name" value="Fungal_lipase-type"/>
</dbReference>
<dbReference type="Pfam" id="PF01764">
    <property type="entry name" value="Lipase_3"/>
    <property type="match status" value="1"/>
</dbReference>
<gene>
    <name evidence="20" type="ORF">CCMP2556_LOCUS17005</name>
</gene>
<keyword evidence="10" id="KW-0106">Calcium</keyword>
<evidence type="ECO:0000256" key="15">
    <source>
        <dbReference type="ARBA" id="ARBA00024531"/>
    </source>
</evidence>
<dbReference type="Pfam" id="PF01363">
    <property type="entry name" value="FYVE"/>
    <property type="match status" value="1"/>
</dbReference>
<keyword evidence="13" id="KW-0443">Lipid metabolism</keyword>
<feature type="region of interest" description="Disordered" evidence="18">
    <location>
        <begin position="551"/>
        <end position="576"/>
    </location>
</feature>
<comment type="subcellular location">
    <subcellularLocation>
        <location evidence="2">Cell membrane</location>
        <topology evidence="2">Multi-pass membrane protein</topology>
    </subcellularLocation>
</comment>
<evidence type="ECO:0000256" key="9">
    <source>
        <dbReference type="ARBA" id="ARBA00022833"/>
    </source>
</evidence>
<evidence type="ECO:0000256" key="4">
    <source>
        <dbReference type="ARBA" id="ARBA00022553"/>
    </source>
</evidence>